<dbReference type="GO" id="GO:0051315">
    <property type="term" value="P:attachment of mitotic spindle microtubules to kinetochore"/>
    <property type="evidence" value="ECO:0007669"/>
    <property type="project" value="TreeGrafter"/>
</dbReference>
<dbReference type="Gene3D" id="3.90.1150.80">
    <property type="match status" value="1"/>
</dbReference>
<organism evidence="3 4">
    <name type="scientific">Talaromyces proteolyticus</name>
    <dbReference type="NCBI Taxonomy" id="1131652"/>
    <lineage>
        <taxon>Eukaryota</taxon>
        <taxon>Fungi</taxon>
        <taxon>Dikarya</taxon>
        <taxon>Ascomycota</taxon>
        <taxon>Pezizomycotina</taxon>
        <taxon>Eurotiomycetes</taxon>
        <taxon>Eurotiomycetidae</taxon>
        <taxon>Eurotiales</taxon>
        <taxon>Trichocomaceae</taxon>
        <taxon>Talaromyces</taxon>
        <taxon>Talaromyces sect. Bacilispori</taxon>
    </lineage>
</organism>
<dbReference type="GO" id="GO:0072686">
    <property type="term" value="C:mitotic spindle"/>
    <property type="evidence" value="ECO:0007669"/>
    <property type="project" value="TreeGrafter"/>
</dbReference>
<feature type="region of interest" description="Disordered" evidence="1">
    <location>
        <begin position="1"/>
        <end position="151"/>
    </location>
</feature>
<comment type="caution">
    <text evidence="3">The sequence shown here is derived from an EMBL/GenBank/DDBJ whole genome shotgun (WGS) entry which is preliminary data.</text>
</comment>
<feature type="region of interest" description="Disordered" evidence="1">
    <location>
        <begin position="306"/>
        <end position="329"/>
    </location>
</feature>
<dbReference type="PANTHER" id="PTHR28006:SF1">
    <property type="entry name" value="MONOPOLIN COMPLEX SUBUNIT CSM1"/>
    <property type="match status" value="1"/>
</dbReference>
<feature type="compositionally biased region" description="Polar residues" evidence="1">
    <location>
        <begin position="209"/>
        <end position="218"/>
    </location>
</feature>
<dbReference type="GO" id="GO:0005730">
    <property type="term" value="C:nucleolus"/>
    <property type="evidence" value="ECO:0007669"/>
    <property type="project" value="TreeGrafter"/>
</dbReference>
<sequence>MPPKRKAVSNISGLVDSDSDNAVASQPETVEERPAKKARGRPKSSGAKIEEQSAATRHRRSSSAGIGKPDAVAKKTSGRGRPRGATIEQEEAVEPAAQQSQFLADVLSDAVDQPADASEARPGRAKRGRGRKTGSMAKQVTEDGEFEYTPTGSRQLKTISSSNIQKRVGLSVLEQIAEIIPDSQAPAAAEDQELLDGEVLETTMTTISPAKNLTNGQQDRGRKRPTVTFADTEKTSSDPDLRRRLGDMTKKYETLESKYRTLRDIGVVEANSNVEKIKKQCETVTNASNKLIASLKEELAAQKALGKESSDLHKQLRDREKESNKLQSQVHDLSAQLSTAQTEIKTLQTRLAAARNNVASAKTLNVEAPGSAVKNTSVRRAAGATNTEALQVAQLAQLKEDLYGDLTGLIIRSVKENEADHMYDCIQTGVNGTLQFKLAVAHERGNKTTASLDTAEFQYMPQLDPTRDAALISLLPEYLTVDITFSRQNASKFYTRVMDSLTKRRIDPEE</sequence>
<dbReference type="EMBL" id="JAJTJA010000013">
    <property type="protein sequence ID" value="KAH8690867.1"/>
    <property type="molecule type" value="Genomic_DNA"/>
</dbReference>
<protein>
    <submittedName>
        <fullName evidence="3">Chromosome segregation protein</fullName>
    </submittedName>
</protein>
<feature type="domain" description="Monopolin complex subunit Csm1/Pcs1 C-terminal" evidence="2">
    <location>
        <begin position="397"/>
        <end position="488"/>
    </location>
</feature>
<feature type="compositionally biased region" description="Basic and acidic residues" evidence="1">
    <location>
        <begin position="231"/>
        <end position="245"/>
    </location>
</feature>
<dbReference type="GeneID" id="70243070"/>
<dbReference type="GO" id="GO:1990644">
    <property type="term" value="F:microtubule site clamp"/>
    <property type="evidence" value="ECO:0007669"/>
    <property type="project" value="TreeGrafter"/>
</dbReference>
<dbReference type="GO" id="GO:0033551">
    <property type="term" value="C:monopolin complex"/>
    <property type="evidence" value="ECO:0007669"/>
    <property type="project" value="InterPro"/>
</dbReference>
<proteinExistence type="predicted"/>
<evidence type="ECO:0000256" key="1">
    <source>
        <dbReference type="SAM" id="MobiDB-lite"/>
    </source>
</evidence>
<evidence type="ECO:0000313" key="4">
    <source>
        <dbReference type="Proteomes" id="UP001201262"/>
    </source>
</evidence>
<dbReference type="GO" id="GO:0045144">
    <property type="term" value="P:meiotic sister chromatid segregation"/>
    <property type="evidence" value="ECO:0007669"/>
    <property type="project" value="TreeGrafter"/>
</dbReference>
<gene>
    <name evidence="3" type="ORF">BGW36DRAFT_328833</name>
</gene>
<dbReference type="InterPro" id="IPR020981">
    <property type="entry name" value="Csm1/Pcs1_C"/>
</dbReference>
<dbReference type="Proteomes" id="UP001201262">
    <property type="component" value="Unassembled WGS sequence"/>
</dbReference>
<dbReference type="CDD" id="cd23787">
    <property type="entry name" value="RWD_CSM1"/>
    <property type="match status" value="1"/>
</dbReference>
<feature type="compositionally biased region" description="Basic residues" evidence="1">
    <location>
        <begin position="123"/>
        <end position="132"/>
    </location>
</feature>
<dbReference type="Pfam" id="PF12539">
    <property type="entry name" value="Csm1"/>
    <property type="match status" value="1"/>
</dbReference>
<dbReference type="PANTHER" id="PTHR28006">
    <property type="entry name" value="MONOPOLIN COMPLEX SUBUNIT CSM1"/>
    <property type="match status" value="1"/>
</dbReference>
<name>A0AAD4KFP6_9EURO</name>
<evidence type="ECO:0000313" key="3">
    <source>
        <dbReference type="EMBL" id="KAH8690867.1"/>
    </source>
</evidence>
<dbReference type="FunFam" id="3.90.1150.80:FF:000001">
    <property type="entry name" value="Chromosome segregation protein (Pcs1)"/>
    <property type="match status" value="1"/>
</dbReference>
<feature type="region of interest" description="Disordered" evidence="1">
    <location>
        <begin position="209"/>
        <end position="245"/>
    </location>
</feature>
<dbReference type="GO" id="GO:0034506">
    <property type="term" value="C:chromosome, centromeric core domain"/>
    <property type="evidence" value="ECO:0007669"/>
    <property type="project" value="TreeGrafter"/>
</dbReference>
<dbReference type="InterPro" id="IPR040349">
    <property type="entry name" value="Csm1/Pcs1"/>
</dbReference>
<accession>A0AAD4KFP6</accession>
<dbReference type="InterPro" id="IPR038608">
    <property type="entry name" value="Csm1/Pcs1_C_sf"/>
</dbReference>
<feature type="compositionally biased region" description="Basic and acidic residues" evidence="1">
    <location>
        <begin position="306"/>
        <end position="324"/>
    </location>
</feature>
<dbReference type="AlphaFoldDB" id="A0AAD4KFP6"/>
<reference evidence="3" key="1">
    <citation type="submission" date="2021-12" db="EMBL/GenBank/DDBJ databases">
        <title>Convergent genome expansion in fungi linked to evolution of root-endophyte symbiosis.</title>
        <authorList>
            <consortium name="DOE Joint Genome Institute"/>
            <person name="Ke Y.-H."/>
            <person name="Bonito G."/>
            <person name="Liao H.-L."/>
            <person name="Looney B."/>
            <person name="Rojas-Flechas A."/>
            <person name="Nash J."/>
            <person name="Hameed K."/>
            <person name="Schadt C."/>
            <person name="Martin F."/>
            <person name="Crous P.W."/>
            <person name="Miettinen O."/>
            <person name="Magnuson J.K."/>
            <person name="Labbe J."/>
            <person name="Jacobson D."/>
            <person name="Doktycz M.J."/>
            <person name="Veneault-Fourrey C."/>
            <person name="Kuo A."/>
            <person name="Mondo S."/>
            <person name="Calhoun S."/>
            <person name="Riley R."/>
            <person name="Ohm R."/>
            <person name="LaButti K."/>
            <person name="Andreopoulos B."/>
            <person name="Pangilinan J."/>
            <person name="Nolan M."/>
            <person name="Tritt A."/>
            <person name="Clum A."/>
            <person name="Lipzen A."/>
            <person name="Daum C."/>
            <person name="Barry K."/>
            <person name="Grigoriev I.V."/>
            <person name="Vilgalys R."/>
        </authorList>
    </citation>
    <scope>NUCLEOTIDE SEQUENCE</scope>
    <source>
        <strain evidence="3">PMI_201</strain>
    </source>
</reference>
<evidence type="ECO:0000259" key="2">
    <source>
        <dbReference type="Pfam" id="PF12539"/>
    </source>
</evidence>
<keyword evidence="4" id="KW-1185">Reference proteome</keyword>
<dbReference type="RefSeq" id="XP_046067063.1">
    <property type="nucleotide sequence ID" value="XM_046212783.1"/>
</dbReference>